<keyword evidence="20" id="KW-1185">Reference proteome</keyword>
<evidence type="ECO:0000256" key="5">
    <source>
        <dbReference type="ARBA" id="ARBA00022723"/>
    </source>
</evidence>
<dbReference type="InterPro" id="IPR006047">
    <property type="entry name" value="GH13_cat_dom"/>
</dbReference>
<feature type="domain" description="Glycosyl hydrolase family 13 catalytic" evidence="18">
    <location>
        <begin position="8"/>
        <end position="365"/>
    </location>
</feature>
<feature type="binding site" evidence="17">
    <location>
        <position position="229"/>
    </location>
    <ligand>
        <name>substrate</name>
    </ligand>
</feature>
<dbReference type="InterPro" id="IPR017853">
    <property type="entry name" value="GH"/>
</dbReference>
<name>A0A1Y1UKL4_9TREE</name>
<comment type="caution">
    <text evidence="19">The sequence shown here is derived from an EMBL/GenBank/DDBJ whole genome shotgun (WGS) entry which is preliminary data.</text>
</comment>
<dbReference type="Pfam" id="PF09260">
    <property type="entry name" value="A_amylase_dom_C"/>
    <property type="match status" value="1"/>
</dbReference>
<evidence type="ECO:0000256" key="2">
    <source>
        <dbReference type="ARBA" id="ARBA00001913"/>
    </source>
</evidence>
<evidence type="ECO:0000256" key="9">
    <source>
        <dbReference type="ARBA" id="ARBA00023157"/>
    </source>
</evidence>
<feature type="active site" description="Proton donor" evidence="13">
    <location>
        <position position="225"/>
    </location>
</feature>
<dbReference type="InParanoid" id="A0A1Y1UKL4"/>
<gene>
    <name evidence="19" type="ORF">BD324DRAFT_649877</name>
</gene>
<feature type="binding site" evidence="15">
    <location>
        <position position="170"/>
    </location>
    <ligand>
        <name>Ca(2+)</name>
        <dbReference type="ChEBI" id="CHEBI:29108"/>
        <label>1</label>
    </ligand>
</feature>
<feature type="binding site" evidence="17">
    <location>
        <position position="78"/>
    </location>
    <ligand>
        <name>substrate</name>
    </ligand>
</feature>
<evidence type="ECO:0000256" key="7">
    <source>
        <dbReference type="ARBA" id="ARBA00022801"/>
    </source>
</evidence>
<proteinExistence type="inferred from homology"/>
<comment type="similarity">
    <text evidence="3">Belongs to the glycosyl hydrolase 13 family.</text>
</comment>
<dbReference type="Gene3D" id="3.20.20.80">
    <property type="entry name" value="Glycosidases"/>
    <property type="match status" value="1"/>
</dbReference>
<evidence type="ECO:0000256" key="12">
    <source>
        <dbReference type="ARBA" id="ARBA00023295"/>
    </source>
</evidence>
<evidence type="ECO:0000256" key="3">
    <source>
        <dbReference type="ARBA" id="ARBA00008061"/>
    </source>
</evidence>
<dbReference type="SMART" id="SM00642">
    <property type="entry name" value="Aamy"/>
    <property type="match status" value="1"/>
</dbReference>
<evidence type="ECO:0000256" key="14">
    <source>
        <dbReference type="PIRSR" id="PIRSR001024-2"/>
    </source>
</evidence>
<feature type="binding site" evidence="15">
    <location>
        <position position="205"/>
    </location>
    <ligand>
        <name>Ca(2+)</name>
        <dbReference type="ChEBI" id="CHEBI:29108"/>
        <label>1</label>
    </ligand>
</feature>
<dbReference type="InterPro" id="IPR013780">
    <property type="entry name" value="Glyco_hydro_b"/>
</dbReference>
<dbReference type="SUPFAM" id="SSF51445">
    <property type="entry name" value="(Trans)glycosidases"/>
    <property type="match status" value="1"/>
</dbReference>
<dbReference type="Pfam" id="PF00128">
    <property type="entry name" value="Alpha-amylase"/>
    <property type="match status" value="1"/>
</dbReference>
<dbReference type="CDD" id="cd11319">
    <property type="entry name" value="AmyAc_euk_AmyA"/>
    <property type="match status" value="1"/>
</dbReference>
<dbReference type="InterPro" id="IPR015340">
    <property type="entry name" value="A_amylase_C_dom"/>
</dbReference>
<feature type="disulfide bond" evidence="16">
    <location>
        <begin position="24"/>
        <end position="33"/>
    </location>
</feature>
<dbReference type="FunCoup" id="A0A1Y1UKL4">
    <property type="interactions" value="108"/>
</dbReference>
<keyword evidence="11" id="KW-0119">Carbohydrate metabolism</keyword>
<dbReference type="PIRSF" id="PIRSF001024">
    <property type="entry name" value="Alph-amyl_fung"/>
    <property type="match status" value="1"/>
</dbReference>
<evidence type="ECO:0000256" key="17">
    <source>
        <dbReference type="PIRSR" id="PIRSR001024-5"/>
    </source>
</evidence>
<dbReference type="GO" id="GO:0016052">
    <property type="term" value="P:carbohydrate catabolic process"/>
    <property type="evidence" value="ECO:0007669"/>
    <property type="project" value="InterPro"/>
</dbReference>
<feature type="binding site" evidence="15">
    <location>
        <position position="225"/>
    </location>
    <ligand>
        <name>Ca(2+)</name>
        <dbReference type="ChEBI" id="CHEBI:29108"/>
        <label>2</label>
    </ligand>
</feature>
<evidence type="ECO:0000256" key="13">
    <source>
        <dbReference type="PIRSR" id="PIRSR001024-1"/>
    </source>
</evidence>
<dbReference type="PANTHER" id="PTHR10357:SF215">
    <property type="entry name" value="ALPHA-AMYLASE 1"/>
    <property type="match status" value="1"/>
</dbReference>
<feature type="site" description="Transition state stabilizer" evidence="14">
    <location>
        <position position="293"/>
    </location>
</feature>
<dbReference type="GeneID" id="33559866"/>
<keyword evidence="12" id="KW-0326">Glycosidase</keyword>
<evidence type="ECO:0000313" key="19">
    <source>
        <dbReference type="EMBL" id="ORX38512.1"/>
    </source>
</evidence>
<dbReference type="GO" id="GO:0004556">
    <property type="term" value="F:alpha-amylase activity"/>
    <property type="evidence" value="ECO:0007669"/>
    <property type="project" value="UniProtKB-EC"/>
</dbReference>
<evidence type="ECO:0000256" key="4">
    <source>
        <dbReference type="ARBA" id="ARBA00012595"/>
    </source>
</evidence>
<dbReference type="AlphaFoldDB" id="A0A1Y1UKL4"/>
<organism evidence="19 20">
    <name type="scientific">Kockovaella imperatae</name>
    <dbReference type="NCBI Taxonomy" id="4999"/>
    <lineage>
        <taxon>Eukaryota</taxon>
        <taxon>Fungi</taxon>
        <taxon>Dikarya</taxon>
        <taxon>Basidiomycota</taxon>
        <taxon>Agaricomycotina</taxon>
        <taxon>Tremellomycetes</taxon>
        <taxon>Tremellales</taxon>
        <taxon>Cuniculitremaceae</taxon>
        <taxon>Kockovaella</taxon>
    </lineage>
</organism>
<dbReference type="GO" id="GO:0005509">
    <property type="term" value="F:calcium ion binding"/>
    <property type="evidence" value="ECO:0007669"/>
    <property type="project" value="InterPro"/>
</dbReference>
<dbReference type="SUPFAM" id="SSF51011">
    <property type="entry name" value="Glycosyl hydrolase domain"/>
    <property type="match status" value="1"/>
</dbReference>
<evidence type="ECO:0000256" key="8">
    <source>
        <dbReference type="ARBA" id="ARBA00022837"/>
    </source>
</evidence>
<dbReference type="PROSITE" id="PS51257">
    <property type="entry name" value="PROKAR_LIPOPROTEIN"/>
    <property type="match status" value="1"/>
</dbReference>
<evidence type="ECO:0000256" key="1">
    <source>
        <dbReference type="ARBA" id="ARBA00000548"/>
    </source>
</evidence>
<keyword evidence="6" id="KW-0732">Signal</keyword>
<dbReference type="Gene3D" id="2.60.40.1180">
    <property type="entry name" value="Golgi alpha-mannosidase II"/>
    <property type="match status" value="1"/>
</dbReference>
<dbReference type="OrthoDB" id="204980at2759"/>
<feature type="binding site" evidence="17">
    <location>
        <position position="117"/>
    </location>
    <ligand>
        <name>substrate</name>
    </ligand>
</feature>
<dbReference type="InterPro" id="IPR013777">
    <property type="entry name" value="A-amylase-like"/>
</dbReference>
<comment type="catalytic activity">
    <reaction evidence="1">
        <text>Endohydrolysis of (1-&gt;4)-alpha-D-glucosidic linkages in polysaccharides containing three or more (1-&gt;4)-alpha-linked D-glucose units.</text>
        <dbReference type="EC" id="3.2.1.1"/>
    </reaction>
</comment>
<evidence type="ECO:0000259" key="18">
    <source>
        <dbReference type="SMART" id="SM00642"/>
    </source>
</evidence>
<reference evidence="19 20" key="1">
    <citation type="submission" date="2017-03" db="EMBL/GenBank/DDBJ databases">
        <title>Widespread Adenine N6-methylation of Active Genes in Fungi.</title>
        <authorList>
            <consortium name="DOE Joint Genome Institute"/>
            <person name="Mondo S.J."/>
            <person name="Dannebaum R.O."/>
            <person name="Kuo R.C."/>
            <person name="Louie K.B."/>
            <person name="Bewick A.J."/>
            <person name="Labutti K."/>
            <person name="Haridas S."/>
            <person name="Kuo A."/>
            <person name="Salamov A."/>
            <person name="Ahrendt S.R."/>
            <person name="Lau R."/>
            <person name="Bowen B.P."/>
            <person name="Lipzen A."/>
            <person name="Sullivan W."/>
            <person name="Andreopoulos W.B."/>
            <person name="Clum A."/>
            <person name="Lindquist E."/>
            <person name="Daum C."/>
            <person name="Northen T.R."/>
            <person name="Ramamoorthy G."/>
            <person name="Schmitz R.J."/>
            <person name="Gryganskyi A."/>
            <person name="Culley D."/>
            <person name="Magnuson J."/>
            <person name="James T.Y."/>
            <person name="O'Malley M.A."/>
            <person name="Stajich J.E."/>
            <person name="Spatafora J.W."/>
            <person name="Visel A."/>
            <person name="Grigoriev I.V."/>
        </authorList>
    </citation>
    <scope>NUCLEOTIDE SEQUENCE [LARGE SCALE GENOMIC DNA]</scope>
    <source>
        <strain evidence="19 20">NRRL Y-17943</strain>
    </source>
</reference>
<feature type="active site" description="Nucleophile" evidence="13">
    <location>
        <position position="201"/>
    </location>
</feature>
<dbReference type="Proteomes" id="UP000193218">
    <property type="component" value="Unassembled WGS sequence"/>
</dbReference>
<dbReference type="EC" id="3.2.1.1" evidence="4"/>
<feature type="disulfide bond" evidence="16">
    <location>
        <begin position="145"/>
        <end position="159"/>
    </location>
</feature>
<dbReference type="STRING" id="4999.A0A1Y1UKL4"/>
<dbReference type="RefSeq" id="XP_021872434.1">
    <property type="nucleotide sequence ID" value="XM_022018057.1"/>
</dbReference>
<protein>
    <recommendedName>
        <fullName evidence="4">alpha-amylase</fullName>
        <ecNumber evidence="4">3.2.1.1</ecNumber>
    </recommendedName>
</protein>
<evidence type="ECO:0000256" key="16">
    <source>
        <dbReference type="PIRSR" id="PIRSR001024-4"/>
    </source>
</evidence>
<comment type="cofactor">
    <cofactor evidence="2">
        <name>Ca(2+)</name>
        <dbReference type="ChEBI" id="CHEBI:29108"/>
    </cofactor>
</comment>
<keyword evidence="9 16" id="KW-1015">Disulfide bond</keyword>
<evidence type="ECO:0000256" key="10">
    <source>
        <dbReference type="ARBA" id="ARBA00023180"/>
    </source>
</evidence>
<feature type="binding site" evidence="15">
    <location>
        <position position="201"/>
    </location>
    <ligand>
        <name>Ca(2+)</name>
        <dbReference type="ChEBI" id="CHEBI:29108"/>
        <label>2</label>
    </ligand>
</feature>
<feature type="binding site" evidence="15">
    <location>
        <position position="157"/>
    </location>
    <ligand>
        <name>Ca(2+)</name>
        <dbReference type="ChEBI" id="CHEBI:29108"/>
        <label>1</label>
    </ligand>
</feature>
<sequence>MRPRSIYQLITDRFALPNGTTSSCGTAPSGLYCGGTYTGIISELDYIQGMGFDTIWISPVVENIGGMTQYGEAYHGYWTLNPDNLNDHFGTADELKSLSKALHDRGMYLMVDIVINHVAATSSSGFVPNPAYGPFSKHSDYHSFCWVKDYNNQTNVEDCWLGDSEVALPDLNTESQHVIDYWYDWVPKLVSNYSIDALRIDTVKHVDMAFWPGFTQAAGVYSVGEVWNGDAKYVGAYQKEGKVNPLNYPIYDPLVKAFQGSDGSMDDLVSGIAQVKDNFVDPTLSGVFLNNQDNPRFESYTQDTSLRKNAEAYALIGDGIPIVYYGSEAGFNGGNDPDNREPFWPAGYKTDTDMYGFFKSLNAARSAAGAASSSFYTTQMSVSALSDNEILIVKGSLVSVLSNRGSSGSTALVLPSKSTSFPPSAHVVDAVSCDSMTTDQDGDLNLPITNGLPRVLLLAEHQGPKVCPGGTNELSTLESKSILNRNLPGHLPILNFLSLGIIGFILTFW</sequence>
<dbReference type="PANTHER" id="PTHR10357">
    <property type="entry name" value="ALPHA-AMYLASE FAMILY MEMBER"/>
    <property type="match status" value="1"/>
</dbReference>
<keyword evidence="8 15" id="KW-0106">Calcium</keyword>
<keyword evidence="5 15" id="KW-0479">Metal-binding</keyword>
<evidence type="ECO:0000256" key="15">
    <source>
        <dbReference type="PIRSR" id="PIRSR001024-3"/>
    </source>
</evidence>
<feature type="binding site" evidence="17">
    <location>
        <position position="340"/>
    </location>
    <ligand>
        <name>substrate</name>
    </ligand>
</feature>
<dbReference type="FunFam" id="3.20.20.80:FF:000120">
    <property type="entry name" value="Alpha-amylase A"/>
    <property type="match status" value="1"/>
</dbReference>
<dbReference type="EMBL" id="NBSH01000004">
    <property type="protein sequence ID" value="ORX38512.1"/>
    <property type="molecule type" value="Genomic_DNA"/>
</dbReference>
<feature type="binding site" evidence="17">
    <location>
        <position position="199"/>
    </location>
    <ligand>
        <name>substrate</name>
    </ligand>
</feature>
<keyword evidence="10" id="KW-0325">Glycoprotein</keyword>
<evidence type="ECO:0000313" key="20">
    <source>
        <dbReference type="Proteomes" id="UP000193218"/>
    </source>
</evidence>
<evidence type="ECO:0000256" key="6">
    <source>
        <dbReference type="ARBA" id="ARBA00022729"/>
    </source>
</evidence>
<feature type="binding site" evidence="15">
    <location>
        <position position="116"/>
    </location>
    <ligand>
        <name>Ca(2+)</name>
        <dbReference type="ChEBI" id="CHEBI:29108"/>
        <label>1</label>
    </ligand>
</feature>
<feature type="binding site" evidence="17">
    <location>
        <position position="293"/>
    </location>
    <ligand>
        <name>substrate</name>
    </ligand>
</feature>
<keyword evidence="7 19" id="KW-0378">Hydrolase</keyword>
<evidence type="ECO:0000256" key="11">
    <source>
        <dbReference type="ARBA" id="ARBA00023277"/>
    </source>
</evidence>
<accession>A0A1Y1UKL4</accession>